<dbReference type="GO" id="GO:0032259">
    <property type="term" value="P:methylation"/>
    <property type="evidence" value="ECO:0007669"/>
    <property type="project" value="UniProtKB-KW"/>
</dbReference>
<gene>
    <name evidence="7" type="ordered locus">Thivi_2013</name>
</gene>
<dbReference type="InterPro" id="IPR012967">
    <property type="entry name" value="COMT_dimerisation"/>
</dbReference>
<dbReference type="GO" id="GO:0008171">
    <property type="term" value="F:O-methyltransferase activity"/>
    <property type="evidence" value="ECO:0007669"/>
    <property type="project" value="InterPro"/>
</dbReference>
<evidence type="ECO:0000256" key="1">
    <source>
        <dbReference type="ARBA" id="ARBA00022603"/>
    </source>
</evidence>
<evidence type="ECO:0000256" key="3">
    <source>
        <dbReference type="ARBA" id="ARBA00022691"/>
    </source>
</evidence>
<keyword evidence="3" id="KW-0949">S-adenosyl-L-methionine</keyword>
<dbReference type="PROSITE" id="PS51683">
    <property type="entry name" value="SAM_OMT_II"/>
    <property type="match status" value="1"/>
</dbReference>
<dbReference type="InterPro" id="IPR001077">
    <property type="entry name" value="COMT_C"/>
</dbReference>
<feature type="active site" description="Proton acceptor" evidence="4">
    <location>
        <position position="277"/>
    </location>
</feature>
<protein>
    <submittedName>
        <fullName evidence="7">Methylase involved in ubiquinone/menaquinone biosynthesis</fullName>
    </submittedName>
</protein>
<keyword evidence="7" id="KW-0830">Ubiquinone</keyword>
<organism evidence="7 8">
    <name type="scientific">Thiocystis violascens (strain ATCC 17096 / DSM 198 / 6111)</name>
    <name type="common">Chromatium violascens</name>
    <dbReference type="NCBI Taxonomy" id="765911"/>
    <lineage>
        <taxon>Bacteria</taxon>
        <taxon>Pseudomonadati</taxon>
        <taxon>Pseudomonadota</taxon>
        <taxon>Gammaproteobacteria</taxon>
        <taxon>Chromatiales</taxon>
        <taxon>Chromatiaceae</taxon>
        <taxon>Thiocystis</taxon>
    </lineage>
</organism>
<dbReference type="SUPFAM" id="SSF46785">
    <property type="entry name" value="Winged helix' DNA-binding domain"/>
    <property type="match status" value="1"/>
</dbReference>
<dbReference type="Pfam" id="PF00891">
    <property type="entry name" value="Methyltransf_2"/>
    <property type="match status" value="1"/>
</dbReference>
<reference evidence="7 8" key="1">
    <citation type="submission" date="2012-06" db="EMBL/GenBank/DDBJ databases">
        <title>Complete sequence of Thiocystis violascens DSM 198.</title>
        <authorList>
            <consortium name="US DOE Joint Genome Institute"/>
            <person name="Lucas S."/>
            <person name="Han J."/>
            <person name="Lapidus A."/>
            <person name="Cheng J.-F."/>
            <person name="Goodwin L."/>
            <person name="Pitluck S."/>
            <person name="Peters L."/>
            <person name="Ovchinnikova G."/>
            <person name="Teshima H."/>
            <person name="Detter J.C."/>
            <person name="Han C."/>
            <person name="Tapia R."/>
            <person name="Land M."/>
            <person name="Hauser L."/>
            <person name="Kyrpides N."/>
            <person name="Ivanova N."/>
            <person name="Pagani I."/>
            <person name="Vogl K."/>
            <person name="Liu Z."/>
            <person name="Frigaard N.-U."/>
            <person name="Bryant D."/>
            <person name="Woyke T."/>
        </authorList>
    </citation>
    <scope>NUCLEOTIDE SEQUENCE [LARGE SCALE GENOMIC DNA]</scope>
    <source>
        <strain evidence="8">ATCC 17096 / DSM 198 / 6111</strain>
    </source>
</reference>
<dbReference type="Gene3D" id="3.40.50.150">
    <property type="entry name" value="Vaccinia Virus protein VP39"/>
    <property type="match status" value="1"/>
</dbReference>
<name>I3YAF2_THIV6</name>
<dbReference type="CDD" id="cd02440">
    <property type="entry name" value="AdoMet_MTases"/>
    <property type="match status" value="1"/>
</dbReference>
<sequence length="371" mass="40585">MRIPDRWLTLRNRVLANPRFQRWAASFPLTRPIARRRARELFDIVAGFVYSQILFACVRLRLFDLLSEGPQTADEVAKRLALPPDGARRLLRAAASLRLVESRGADCYALGELGAAMMGNSGITSMIEHHAMVYADLSDPVALLRGEAERHDLKDYWAYVGADAPASARDQAVGGYTDLMADSQQLIAGEVLDVYSLKDHRCLLDLGGGDGTFLVAAAKRWPHLRVILFDLPAVADRARARFEREGLADRATAVGGDVLRDPLPEGADLVSLVRVLHDHDDAVAQAIMVAARRGLPPGGTLMVAEPMSGTPGAEPIGDAYFGFYLLAMGSGRPRTPRELEQMLLVAEFDRVRAVSTRQPILTQLLLARRAG</sequence>
<dbReference type="STRING" id="765911.Thivi_2013"/>
<dbReference type="FunFam" id="1.10.10.10:FF:000358">
    <property type="entry name" value="Acetylserotonin O-methyltransferase"/>
    <property type="match status" value="1"/>
</dbReference>
<dbReference type="InterPro" id="IPR036390">
    <property type="entry name" value="WH_DNA-bd_sf"/>
</dbReference>
<evidence type="ECO:0000256" key="2">
    <source>
        <dbReference type="ARBA" id="ARBA00022679"/>
    </source>
</evidence>
<dbReference type="eggNOG" id="COG2226">
    <property type="taxonomic scope" value="Bacteria"/>
</dbReference>
<dbReference type="KEGG" id="tvi:Thivi_2013"/>
<evidence type="ECO:0000313" key="8">
    <source>
        <dbReference type="Proteomes" id="UP000006062"/>
    </source>
</evidence>
<dbReference type="InterPro" id="IPR036388">
    <property type="entry name" value="WH-like_DNA-bd_sf"/>
</dbReference>
<dbReference type="Gene3D" id="1.10.10.10">
    <property type="entry name" value="Winged helix-like DNA-binding domain superfamily/Winged helix DNA-binding domain"/>
    <property type="match status" value="1"/>
</dbReference>
<dbReference type="PANTHER" id="PTHR43712:SF2">
    <property type="entry name" value="O-METHYLTRANSFERASE CICE"/>
    <property type="match status" value="1"/>
</dbReference>
<dbReference type="SUPFAM" id="SSF53335">
    <property type="entry name" value="S-adenosyl-L-methionine-dependent methyltransferases"/>
    <property type="match status" value="1"/>
</dbReference>
<evidence type="ECO:0000259" key="5">
    <source>
        <dbReference type="Pfam" id="PF00891"/>
    </source>
</evidence>
<dbReference type="EMBL" id="CP003154">
    <property type="protein sequence ID" value="AFL73970.1"/>
    <property type="molecule type" value="Genomic_DNA"/>
</dbReference>
<dbReference type="AlphaFoldDB" id="I3YAF2"/>
<evidence type="ECO:0000256" key="4">
    <source>
        <dbReference type="PIRSR" id="PIRSR005739-1"/>
    </source>
</evidence>
<dbReference type="Pfam" id="PF08100">
    <property type="entry name" value="Dimerisation"/>
    <property type="match status" value="1"/>
</dbReference>
<dbReference type="Proteomes" id="UP000006062">
    <property type="component" value="Chromosome"/>
</dbReference>
<proteinExistence type="predicted"/>
<dbReference type="OrthoDB" id="9766840at2"/>
<evidence type="ECO:0000313" key="7">
    <source>
        <dbReference type="EMBL" id="AFL73970.1"/>
    </source>
</evidence>
<dbReference type="PIRSF" id="PIRSF005739">
    <property type="entry name" value="O-mtase"/>
    <property type="match status" value="1"/>
</dbReference>
<evidence type="ECO:0000259" key="6">
    <source>
        <dbReference type="Pfam" id="PF08100"/>
    </source>
</evidence>
<dbReference type="HOGENOM" id="CLU_005533_12_0_6"/>
<dbReference type="InterPro" id="IPR016461">
    <property type="entry name" value="COMT-like"/>
</dbReference>
<keyword evidence="1 7" id="KW-0489">Methyltransferase</keyword>
<accession>I3YAF2</accession>
<keyword evidence="8" id="KW-1185">Reference proteome</keyword>
<dbReference type="GO" id="GO:0046983">
    <property type="term" value="F:protein dimerization activity"/>
    <property type="evidence" value="ECO:0007669"/>
    <property type="project" value="InterPro"/>
</dbReference>
<feature type="domain" description="O-methyltransferase C-terminal" evidence="5">
    <location>
        <begin position="168"/>
        <end position="348"/>
    </location>
</feature>
<keyword evidence="2" id="KW-0808">Transferase</keyword>
<dbReference type="InterPro" id="IPR029063">
    <property type="entry name" value="SAM-dependent_MTases_sf"/>
</dbReference>
<feature type="domain" description="O-methyltransferase dimerisation" evidence="6">
    <location>
        <begin position="43"/>
        <end position="118"/>
    </location>
</feature>
<dbReference type="PANTHER" id="PTHR43712">
    <property type="entry name" value="PUTATIVE (AFU_ORTHOLOGUE AFUA_4G14580)-RELATED"/>
    <property type="match status" value="1"/>
</dbReference>